<dbReference type="Proteomes" id="UP000823847">
    <property type="component" value="Unassembled WGS sequence"/>
</dbReference>
<dbReference type="AlphaFoldDB" id="A0A9D1XR44"/>
<evidence type="ECO:0000313" key="1">
    <source>
        <dbReference type="EMBL" id="HIX86018.1"/>
    </source>
</evidence>
<proteinExistence type="predicted"/>
<accession>A0A9D1XR44</accession>
<comment type="caution">
    <text evidence="1">The sequence shown here is derived from an EMBL/GenBank/DDBJ whole genome shotgun (WGS) entry which is preliminary data.</text>
</comment>
<sequence length="83" mass="9727">MQMDSVLNQTNTYWELLKGLSSEVKLSLINRLSSSLLKEKVESKKQWADEFCGMWNDDSRSAEEMIEDIRSSRCFNQDVNFEL</sequence>
<organism evidence="1 2">
    <name type="scientific">Candidatus Parabacteroides intestinigallinarum</name>
    <dbReference type="NCBI Taxonomy" id="2838722"/>
    <lineage>
        <taxon>Bacteria</taxon>
        <taxon>Pseudomonadati</taxon>
        <taxon>Bacteroidota</taxon>
        <taxon>Bacteroidia</taxon>
        <taxon>Bacteroidales</taxon>
        <taxon>Tannerellaceae</taxon>
        <taxon>Parabacteroides</taxon>
    </lineage>
</organism>
<protein>
    <submittedName>
        <fullName evidence="1">Uncharacterized protein</fullName>
    </submittedName>
</protein>
<dbReference type="EMBL" id="DXEN01000036">
    <property type="protein sequence ID" value="HIX86018.1"/>
    <property type="molecule type" value="Genomic_DNA"/>
</dbReference>
<reference evidence="1" key="2">
    <citation type="submission" date="2021-04" db="EMBL/GenBank/DDBJ databases">
        <authorList>
            <person name="Gilroy R."/>
        </authorList>
    </citation>
    <scope>NUCLEOTIDE SEQUENCE</scope>
    <source>
        <strain evidence="1">ChiHecec2B26-12326</strain>
    </source>
</reference>
<gene>
    <name evidence="1" type="ORF">H9848_05365</name>
</gene>
<evidence type="ECO:0000313" key="2">
    <source>
        <dbReference type="Proteomes" id="UP000823847"/>
    </source>
</evidence>
<name>A0A9D1XR44_9BACT</name>
<reference evidence="1" key="1">
    <citation type="journal article" date="2021" name="PeerJ">
        <title>Extensive microbial diversity within the chicken gut microbiome revealed by metagenomics and culture.</title>
        <authorList>
            <person name="Gilroy R."/>
            <person name="Ravi A."/>
            <person name="Getino M."/>
            <person name="Pursley I."/>
            <person name="Horton D.L."/>
            <person name="Alikhan N.F."/>
            <person name="Baker D."/>
            <person name="Gharbi K."/>
            <person name="Hall N."/>
            <person name="Watson M."/>
            <person name="Adriaenssens E.M."/>
            <person name="Foster-Nyarko E."/>
            <person name="Jarju S."/>
            <person name="Secka A."/>
            <person name="Antonio M."/>
            <person name="Oren A."/>
            <person name="Chaudhuri R.R."/>
            <person name="La Ragione R."/>
            <person name="Hildebrand F."/>
            <person name="Pallen M.J."/>
        </authorList>
    </citation>
    <scope>NUCLEOTIDE SEQUENCE</scope>
    <source>
        <strain evidence="1">ChiHecec2B26-12326</strain>
    </source>
</reference>